<keyword evidence="5 7" id="KW-0472">Membrane</keyword>
<dbReference type="EMBL" id="SMKP01000018">
    <property type="protein sequence ID" value="TDD23374.1"/>
    <property type="molecule type" value="Genomic_DNA"/>
</dbReference>
<evidence type="ECO:0000256" key="4">
    <source>
        <dbReference type="ARBA" id="ARBA00022989"/>
    </source>
</evidence>
<evidence type="ECO:0000256" key="1">
    <source>
        <dbReference type="ARBA" id="ARBA00004651"/>
    </source>
</evidence>
<dbReference type="CDD" id="cd06173">
    <property type="entry name" value="MFS_MefA_like"/>
    <property type="match status" value="1"/>
</dbReference>
<feature type="transmembrane region" description="Helical" evidence="7">
    <location>
        <begin position="339"/>
        <end position="362"/>
    </location>
</feature>
<dbReference type="Gene3D" id="1.20.1250.20">
    <property type="entry name" value="MFS general substrate transporter like domains"/>
    <property type="match status" value="1"/>
</dbReference>
<keyword evidence="3 7" id="KW-0812">Transmembrane</keyword>
<keyword evidence="9" id="KW-1185">Reference proteome</keyword>
<dbReference type="PANTHER" id="PTHR23513:SF11">
    <property type="entry name" value="STAPHYLOFERRIN A TRANSPORTER"/>
    <property type="match status" value="1"/>
</dbReference>
<feature type="compositionally biased region" description="Basic residues" evidence="6">
    <location>
        <begin position="416"/>
        <end position="425"/>
    </location>
</feature>
<evidence type="ECO:0000256" key="5">
    <source>
        <dbReference type="ARBA" id="ARBA00023136"/>
    </source>
</evidence>
<protein>
    <submittedName>
        <fullName evidence="8">MFS transporter</fullName>
    </submittedName>
</protein>
<dbReference type="GO" id="GO:0005886">
    <property type="term" value="C:plasma membrane"/>
    <property type="evidence" value="ECO:0007669"/>
    <property type="project" value="UniProtKB-SubCell"/>
</dbReference>
<evidence type="ECO:0000256" key="6">
    <source>
        <dbReference type="SAM" id="MobiDB-lite"/>
    </source>
</evidence>
<feature type="transmembrane region" description="Helical" evidence="7">
    <location>
        <begin position="21"/>
        <end position="39"/>
    </location>
</feature>
<dbReference type="Proteomes" id="UP000294543">
    <property type="component" value="Unassembled WGS sequence"/>
</dbReference>
<dbReference type="RefSeq" id="WP_132506681.1">
    <property type="nucleotide sequence ID" value="NZ_SMKP01000018.1"/>
</dbReference>
<dbReference type="OrthoDB" id="3287459at2"/>
<sequence>MVTFSDLFRVREFRYLYPAYALSYFGDQFAGIAVAVLVFDKTGSTLVTAVALAAAFLPSALGPVLGSLADRLPRRGLLIVCDLARAGLVALLAAPGMPVGAAIALLYLAHLFTPPFTGARAALMPEVLDGEAYIRGNGLTNLTHQISQVAGFALGGAAVVLITPVGALLVNAATFALSAALIWRGVRPRPAPAADGTWSPLRDARAGVRYVFGDPWLRACLLLVWLVPAFAFGAEAVAYPLAHELGGGPELAGVIMATIALGYATGALLLTRWTPPAVRDRALLPLAALAGAALLPLFAQPPAAVALALLFCCGIGCSFSTPLNAVFIQRVAPAYRGRAMGVAIAGLTGGQGGGFLLAGWISGLGVPASATVGICGALALAVALACGAAPALRRPALEVTNGSDPPAPPVGTRAATYRRTRGRHG</sequence>
<feature type="transmembrane region" description="Helical" evidence="7">
    <location>
        <begin position="368"/>
        <end position="392"/>
    </location>
</feature>
<dbReference type="InterPro" id="IPR036259">
    <property type="entry name" value="MFS_trans_sf"/>
</dbReference>
<feature type="transmembrane region" description="Helical" evidence="7">
    <location>
        <begin position="45"/>
        <end position="65"/>
    </location>
</feature>
<comment type="subcellular location">
    <subcellularLocation>
        <location evidence="1">Cell membrane</location>
        <topology evidence="1">Multi-pass membrane protein</topology>
    </subcellularLocation>
</comment>
<feature type="transmembrane region" description="Helical" evidence="7">
    <location>
        <begin position="86"/>
        <end position="109"/>
    </location>
</feature>
<evidence type="ECO:0000256" key="3">
    <source>
        <dbReference type="ARBA" id="ARBA00022692"/>
    </source>
</evidence>
<reference evidence="8 9" key="1">
    <citation type="submission" date="2019-03" db="EMBL/GenBank/DDBJ databases">
        <title>Draft genome sequences of novel Actinobacteria.</title>
        <authorList>
            <person name="Sahin N."/>
            <person name="Ay H."/>
            <person name="Saygin H."/>
        </authorList>
    </citation>
    <scope>NUCLEOTIDE SEQUENCE [LARGE SCALE GENOMIC DNA]</scope>
    <source>
        <strain evidence="8 9">KC712</strain>
    </source>
</reference>
<feature type="transmembrane region" description="Helical" evidence="7">
    <location>
        <begin position="282"/>
        <end position="299"/>
    </location>
</feature>
<dbReference type="AlphaFoldDB" id="A0A4R4WZR2"/>
<evidence type="ECO:0000313" key="8">
    <source>
        <dbReference type="EMBL" id="TDD23374.1"/>
    </source>
</evidence>
<evidence type="ECO:0000313" key="9">
    <source>
        <dbReference type="Proteomes" id="UP000294543"/>
    </source>
</evidence>
<evidence type="ECO:0000256" key="7">
    <source>
        <dbReference type="SAM" id="Phobius"/>
    </source>
</evidence>
<keyword evidence="4 7" id="KW-1133">Transmembrane helix</keyword>
<feature type="transmembrane region" description="Helical" evidence="7">
    <location>
        <begin position="219"/>
        <end position="239"/>
    </location>
</feature>
<feature type="region of interest" description="Disordered" evidence="6">
    <location>
        <begin position="399"/>
        <end position="425"/>
    </location>
</feature>
<name>A0A4R4WZR2_9ACTN</name>
<feature type="transmembrane region" description="Helical" evidence="7">
    <location>
        <begin position="149"/>
        <end position="182"/>
    </location>
</feature>
<dbReference type="PANTHER" id="PTHR23513">
    <property type="entry name" value="INTEGRAL MEMBRANE EFFLUX PROTEIN-RELATED"/>
    <property type="match status" value="1"/>
</dbReference>
<dbReference type="Pfam" id="PF07690">
    <property type="entry name" value="MFS_1"/>
    <property type="match status" value="2"/>
</dbReference>
<organism evidence="8 9">
    <name type="scientific">Nonomuraea diastatica</name>
    <dbReference type="NCBI Taxonomy" id="1848329"/>
    <lineage>
        <taxon>Bacteria</taxon>
        <taxon>Bacillati</taxon>
        <taxon>Actinomycetota</taxon>
        <taxon>Actinomycetes</taxon>
        <taxon>Streptosporangiales</taxon>
        <taxon>Streptosporangiaceae</taxon>
        <taxon>Nonomuraea</taxon>
    </lineage>
</organism>
<evidence type="ECO:0000256" key="2">
    <source>
        <dbReference type="ARBA" id="ARBA00022475"/>
    </source>
</evidence>
<dbReference type="SUPFAM" id="SSF103473">
    <property type="entry name" value="MFS general substrate transporter"/>
    <property type="match status" value="1"/>
</dbReference>
<dbReference type="InterPro" id="IPR011701">
    <property type="entry name" value="MFS"/>
</dbReference>
<dbReference type="GO" id="GO:0022857">
    <property type="term" value="F:transmembrane transporter activity"/>
    <property type="evidence" value="ECO:0007669"/>
    <property type="project" value="InterPro"/>
</dbReference>
<feature type="transmembrane region" description="Helical" evidence="7">
    <location>
        <begin position="305"/>
        <end position="327"/>
    </location>
</feature>
<proteinExistence type="predicted"/>
<gene>
    <name evidence="8" type="ORF">E1294_08900</name>
</gene>
<accession>A0A4R4WZR2</accession>
<feature type="transmembrane region" description="Helical" evidence="7">
    <location>
        <begin position="251"/>
        <end position="270"/>
    </location>
</feature>
<dbReference type="PRINTS" id="PR01988">
    <property type="entry name" value="EXPORTERBACE"/>
</dbReference>
<comment type="caution">
    <text evidence="8">The sequence shown here is derived from an EMBL/GenBank/DDBJ whole genome shotgun (WGS) entry which is preliminary data.</text>
</comment>
<keyword evidence="2" id="KW-1003">Cell membrane</keyword>
<dbReference type="InterPro" id="IPR022324">
    <property type="entry name" value="Bacilysin_exporter_BacE_put"/>
</dbReference>